<name>A0ABY9LFN0_9STRE</name>
<feature type="transmembrane region" description="Helical" evidence="1">
    <location>
        <begin position="12"/>
        <end position="29"/>
    </location>
</feature>
<feature type="transmembrane region" description="Helical" evidence="1">
    <location>
        <begin position="35"/>
        <end position="61"/>
    </location>
</feature>
<keyword evidence="3" id="KW-1185">Reference proteome</keyword>
<keyword evidence="1" id="KW-0472">Membrane</keyword>
<evidence type="ECO:0000256" key="1">
    <source>
        <dbReference type="SAM" id="Phobius"/>
    </source>
</evidence>
<feature type="transmembrane region" description="Helical" evidence="1">
    <location>
        <begin position="68"/>
        <end position="93"/>
    </location>
</feature>
<dbReference type="Proteomes" id="UP001238096">
    <property type="component" value="Chromosome"/>
</dbReference>
<gene>
    <name evidence="2" type="ORF">N1496_06155</name>
</gene>
<dbReference type="EMBL" id="CP110509">
    <property type="protein sequence ID" value="WMB27689.1"/>
    <property type="molecule type" value="Genomic_DNA"/>
</dbReference>
<evidence type="ECO:0000313" key="3">
    <source>
        <dbReference type="Proteomes" id="UP001238096"/>
    </source>
</evidence>
<organism evidence="2 3">
    <name type="scientific">Streptococcus didelphis</name>
    <dbReference type="NCBI Taxonomy" id="102886"/>
    <lineage>
        <taxon>Bacteria</taxon>
        <taxon>Bacillati</taxon>
        <taxon>Bacillota</taxon>
        <taxon>Bacilli</taxon>
        <taxon>Lactobacillales</taxon>
        <taxon>Streptococcaceae</taxon>
        <taxon>Streptococcus</taxon>
    </lineage>
</organism>
<dbReference type="RefSeq" id="WP_018366412.1">
    <property type="nucleotide sequence ID" value="NZ_CP104407.1"/>
</dbReference>
<protein>
    <recommendedName>
        <fullName evidence="4">SpeK</fullName>
    </recommendedName>
</protein>
<evidence type="ECO:0000313" key="2">
    <source>
        <dbReference type="EMBL" id="WMB27689.1"/>
    </source>
</evidence>
<sequence>MLSFKQVINHYTKYYVVGVVLLWLGIFFLPWDISFLGFSVYLFVMQKLFIVLGLIAILMAIVAKKYYLLMWGLLFIFAFWINMFILFAVLPVFGN</sequence>
<keyword evidence="1" id="KW-0812">Transmembrane</keyword>
<proteinExistence type="predicted"/>
<reference evidence="3" key="1">
    <citation type="submission" date="2022-10" db="EMBL/GenBank/DDBJ databases">
        <title>Streptococcus didelphis as causative of fatal infections in opossums (Didelphis albiventris).</title>
        <authorList>
            <person name="Breyer G.M."/>
            <person name="Da Silva M.E.R.J."/>
            <person name="Siqueira F.M."/>
        </authorList>
    </citation>
    <scope>NUCLEOTIDE SEQUENCE [LARGE SCALE GENOMIC DNA]</scope>
    <source>
        <strain evidence="3">LBVP101/21</strain>
    </source>
</reference>
<evidence type="ECO:0008006" key="4">
    <source>
        <dbReference type="Google" id="ProtNLM"/>
    </source>
</evidence>
<accession>A0ABY9LFN0</accession>
<keyword evidence="1" id="KW-1133">Transmembrane helix</keyword>